<evidence type="ECO:0000313" key="6">
    <source>
        <dbReference type="EMBL" id="SMP68364.1"/>
    </source>
</evidence>
<dbReference type="InterPro" id="IPR036388">
    <property type="entry name" value="WH-like_DNA-bd_sf"/>
</dbReference>
<comment type="similarity">
    <text evidence="1">Belongs to the sigma-70 factor family. ECF subfamily.</text>
</comment>
<name>A0ABY1QFN7_9BACT</name>
<dbReference type="InterPro" id="IPR014284">
    <property type="entry name" value="RNA_pol_sigma-70_dom"/>
</dbReference>
<dbReference type="InterPro" id="IPR013324">
    <property type="entry name" value="RNA_pol_sigma_r3/r4-like"/>
</dbReference>
<evidence type="ECO:0000256" key="4">
    <source>
        <dbReference type="ARBA" id="ARBA00023163"/>
    </source>
</evidence>
<gene>
    <name evidence="6" type="ORF">SAMN06265222_11148</name>
</gene>
<dbReference type="SUPFAM" id="SSF88946">
    <property type="entry name" value="Sigma2 domain of RNA polymerase sigma factors"/>
    <property type="match status" value="1"/>
</dbReference>
<dbReference type="InterPro" id="IPR013325">
    <property type="entry name" value="RNA_pol_sigma_r2"/>
</dbReference>
<organism evidence="6 7">
    <name type="scientific">Neorhodopirellula lusitana</name>
    <dbReference type="NCBI Taxonomy" id="445327"/>
    <lineage>
        <taxon>Bacteria</taxon>
        <taxon>Pseudomonadati</taxon>
        <taxon>Planctomycetota</taxon>
        <taxon>Planctomycetia</taxon>
        <taxon>Pirellulales</taxon>
        <taxon>Pirellulaceae</taxon>
        <taxon>Neorhodopirellula</taxon>
    </lineage>
</organism>
<dbReference type="PANTHER" id="PTHR43133:SF51">
    <property type="entry name" value="RNA POLYMERASE SIGMA FACTOR"/>
    <property type="match status" value="1"/>
</dbReference>
<dbReference type="Pfam" id="PF04542">
    <property type="entry name" value="Sigma70_r2"/>
    <property type="match status" value="1"/>
</dbReference>
<evidence type="ECO:0000256" key="2">
    <source>
        <dbReference type="ARBA" id="ARBA00023015"/>
    </source>
</evidence>
<dbReference type="Gene3D" id="1.10.10.10">
    <property type="entry name" value="Winged helix-like DNA-binding domain superfamily/Winged helix DNA-binding domain"/>
    <property type="match status" value="1"/>
</dbReference>
<keyword evidence="7" id="KW-1185">Reference proteome</keyword>
<evidence type="ECO:0000256" key="3">
    <source>
        <dbReference type="ARBA" id="ARBA00023082"/>
    </source>
</evidence>
<comment type="caution">
    <text evidence="6">The sequence shown here is derived from an EMBL/GenBank/DDBJ whole genome shotgun (WGS) entry which is preliminary data.</text>
</comment>
<dbReference type="Gene3D" id="1.10.1740.10">
    <property type="match status" value="1"/>
</dbReference>
<dbReference type="Proteomes" id="UP001158067">
    <property type="component" value="Unassembled WGS sequence"/>
</dbReference>
<reference evidence="6 7" key="1">
    <citation type="submission" date="2017-05" db="EMBL/GenBank/DDBJ databases">
        <authorList>
            <person name="Varghese N."/>
            <person name="Submissions S."/>
        </authorList>
    </citation>
    <scope>NUCLEOTIDE SEQUENCE [LARGE SCALE GENOMIC DNA]</scope>
    <source>
        <strain evidence="6 7">DSM 25457</strain>
    </source>
</reference>
<dbReference type="NCBIfam" id="TIGR02989">
    <property type="entry name" value="Sig-70_gvs1"/>
    <property type="match status" value="1"/>
</dbReference>
<dbReference type="InterPro" id="IPR039425">
    <property type="entry name" value="RNA_pol_sigma-70-like"/>
</dbReference>
<dbReference type="InterPro" id="IPR007627">
    <property type="entry name" value="RNA_pol_sigma70_r2"/>
</dbReference>
<dbReference type="NCBIfam" id="TIGR02937">
    <property type="entry name" value="sigma70-ECF"/>
    <property type="match status" value="1"/>
</dbReference>
<dbReference type="EMBL" id="FXUG01000011">
    <property type="protein sequence ID" value="SMP68364.1"/>
    <property type="molecule type" value="Genomic_DNA"/>
</dbReference>
<keyword evidence="2" id="KW-0805">Transcription regulation</keyword>
<keyword evidence="4" id="KW-0804">Transcription</keyword>
<proteinExistence type="inferred from homology"/>
<evidence type="ECO:0000256" key="1">
    <source>
        <dbReference type="ARBA" id="ARBA00010641"/>
    </source>
</evidence>
<dbReference type="RefSeq" id="WP_283434021.1">
    <property type="nucleotide sequence ID" value="NZ_FXUG01000011.1"/>
</dbReference>
<evidence type="ECO:0000259" key="5">
    <source>
        <dbReference type="Pfam" id="PF04542"/>
    </source>
</evidence>
<dbReference type="SUPFAM" id="SSF88659">
    <property type="entry name" value="Sigma3 and sigma4 domains of RNA polymerase sigma factors"/>
    <property type="match status" value="1"/>
</dbReference>
<keyword evidence="3" id="KW-0731">Sigma factor</keyword>
<sequence length="178" mass="20292">MEPSDPDLADFVSHLTECQSTLGMYVRSLMPGDRSAMDVVQQANAKIWEKRNDFQPGTQFRAWAMTIARYEVLNYRKQQARDARLHFSAELETIMAAEIEVIHDDTLDRQEALQTCLGSISPENRELLFFKYRSSETLVDFAERTNRSIGSLKVKLHRLRTSLASCIERKMVATGGSS</sequence>
<dbReference type="InterPro" id="IPR014331">
    <property type="entry name" value="RNA_pol_sigma70_ECF_RHOBA"/>
</dbReference>
<dbReference type="PANTHER" id="PTHR43133">
    <property type="entry name" value="RNA POLYMERASE ECF-TYPE SIGMA FACTO"/>
    <property type="match status" value="1"/>
</dbReference>
<feature type="domain" description="RNA polymerase sigma-70 region 2" evidence="5">
    <location>
        <begin position="25"/>
        <end position="81"/>
    </location>
</feature>
<protein>
    <submittedName>
        <fullName evidence="6">RNA polymerase sigma-70 factor, ECF subfamily</fullName>
    </submittedName>
</protein>
<evidence type="ECO:0000313" key="7">
    <source>
        <dbReference type="Proteomes" id="UP001158067"/>
    </source>
</evidence>
<accession>A0ABY1QFN7</accession>